<proteinExistence type="predicted"/>
<feature type="domain" description="ATP-grasp" evidence="2">
    <location>
        <begin position="95"/>
        <end position="285"/>
    </location>
</feature>
<dbReference type="PANTHER" id="PTHR21621:SF0">
    <property type="entry name" value="BETA-CITRYLGLUTAMATE SYNTHASE B-RELATED"/>
    <property type="match status" value="1"/>
</dbReference>
<dbReference type="InterPro" id="IPR013651">
    <property type="entry name" value="ATP-grasp_RimK-type"/>
</dbReference>
<dbReference type="Gene3D" id="3.30.470.20">
    <property type="entry name" value="ATP-grasp fold, B domain"/>
    <property type="match status" value="1"/>
</dbReference>
<organism evidence="3">
    <name type="scientific">Archaeoglobus fulgidus</name>
    <dbReference type="NCBI Taxonomy" id="2234"/>
    <lineage>
        <taxon>Archaea</taxon>
        <taxon>Methanobacteriati</taxon>
        <taxon>Methanobacteriota</taxon>
        <taxon>Archaeoglobi</taxon>
        <taxon>Archaeoglobales</taxon>
        <taxon>Archaeoglobaceae</taxon>
        <taxon>Archaeoglobus</taxon>
    </lineage>
</organism>
<comment type="caution">
    <text evidence="3">The sequence shown here is derived from an EMBL/GenBank/DDBJ whole genome shotgun (WGS) entry which is preliminary data.</text>
</comment>
<reference evidence="3" key="1">
    <citation type="journal article" date="2020" name="mSystems">
        <title>Genome- and Community-Level Interaction Insights into Carbon Utilization and Element Cycling Functions of Hydrothermarchaeota in Hydrothermal Sediment.</title>
        <authorList>
            <person name="Zhou Z."/>
            <person name="Liu Y."/>
            <person name="Xu W."/>
            <person name="Pan J."/>
            <person name="Luo Z.H."/>
            <person name="Li M."/>
        </authorList>
    </citation>
    <scope>NUCLEOTIDE SEQUENCE [LARGE SCALE GENOMIC DNA]</scope>
    <source>
        <strain evidence="3">SpSt-26</strain>
    </source>
</reference>
<dbReference type="Gene3D" id="3.30.1490.20">
    <property type="entry name" value="ATP-grasp fold, A domain"/>
    <property type="match status" value="1"/>
</dbReference>
<dbReference type="PROSITE" id="PS50975">
    <property type="entry name" value="ATP_GRASP"/>
    <property type="match status" value="1"/>
</dbReference>
<keyword evidence="3" id="KW-0436">Ligase</keyword>
<evidence type="ECO:0000259" key="2">
    <source>
        <dbReference type="PROSITE" id="PS50975"/>
    </source>
</evidence>
<dbReference type="InterPro" id="IPR013815">
    <property type="entry name" value="ATP_grasp_subdomain_1"/>
</dbReference>
<dbReference type="EMBL" id="DSLA01000001">
    <property type="protein sequence ID" value="HEH34559.1"/>
    <property type="molecule type" value="Genomic_DNA"/>
</dbReference>
<keyword evidence="1" id="KW-0547">Nucleotide-binding</keyword>
<dbReference type="AlphaFoldDB" id="A0A7J2TFR1"/>
<dbReference type="SUPFAM" id="SSF56059">
    <property type="entry name" value="Glutathione synthetase ATP-binding domain-like"/>
    <property type="match status" value="1"/>
</dbReference>
<keyword evidence="1" id="KW-0067">ATP-binding</keyword>
<dbReference type="GO" id="GO:0005524">
    <property type="term" value="F:ATP binding"/>
    <property type="evidence" value="ECO:0007669"/>
    <property type="project" value="UniProtKB-UniRule"/>
</dbReference>
<dbReference type="GO" id="GO:0046872">
    <property type="term" value="F:metal ion binding"/>
    <property type="evidence" value="ECO:0007669"/>
    <property type="project" value="InterPro"/>
</dbReference>
<dbReference type="GO" id="GO:0005737">
    <property type="term" value="C:cytoplasm"/>
    <property type="evidence" value="ECO:0007669"/>
    <property type="project" value="TreeGrafter"/>
</dbReference>
<gene>
    <name evidence="3" type="ORF">ENP88_00045</name>
</gene>
<dbReference type="GO" id="GO:0018169">
    <property type="term" value="F:ribosomal S6-glutamic acid ligase activity"/>
    <property type="evidence" value="ECO:0007669"/>
    <property type="project" value="TreeGrafter"/>
</dbReference>
<evidence type="ECO:0000256" key="1">
    <source>
        <dbReference type="PROSITE-ProRule" id="PRU00409"/>
    </source>
</evidence>
<dbReference type="Gene3D" id="3.40.50.20">
    <property type="match status" value="1"/>
</dbReference>
<name>A0A7J2TFR1_ARCFL</name>
<evidence type="ECO:0000313" key="3">
    <source>
        <dbReference type="EMBL" id="HEH34559.1"/>
    </source>
</evidence>
<dbReference type="GO" id="GO:0009432">
    <property type="term" value="P:SOS response"/>
    <property type="evidence" value="ECO:0007669"/>
    <property type="project" value="TreeGrafter"/>
</dbReference>
<accession>A0A7J2TFR1</accession>
<dbReference type="InterPro" id="IPR011761">
    <property type="entry name" value="ATP-grasp"/>
</dbReference>
<dbReference type="PANTHER" id="PTHR21621">
    <property type="entry name" value="RIBOSOMAL PROTEIN S6 MODIFICATION PROTEIN"/>
    <property type="match status" value="1"/>
</dbReference>
<sequence length="286" mass="32907">MRIGCFAETYNFKYKEEVEALKIFEATAKSLGHEFEVTGKDILDRMDEFDSIFIRATTDPLFTSYVVSRIAEERGKKVIDDSESIRICSDKIALYYRLKKNGVPIPRTFPFYGDFAELERITEKIGFPIVVKAPNSRFSLYVEKANDFQELLAITKRFLKRSKAVILQEFIPSNFDWRIGVLRGEVIYACKYLFPKGGWRIRDVINNRVAWGKVRAVSRESLPEKLKKVALKAAKSVGNGLYGVDIKQFGEEFLVIEVNDNPTIMHGMEDAKDRDIYERIISALVE</sequence>
<dbReference type="Pfam" id="PF08443">
    <property type="entry name" value="RimK"/>
    <property type="match status" value="1"/>
</dbReference>
<protein>
    <submittedName>
        <fullName evidence="3">RimK family alpha-L-glutamate ligase</fullName>
    </submittedName>
</protein>